<dbReference type="GO" id="GO:0032259">
    <property type="term" value="P:methylation"/>
    <property type="evidence" value="ECO:0007669"/>
    <property type="project" value="UniProtKB-KW"/>
</dbReference>
<evidence type="ECO:0000313" key="7">
    <source>
        <dbReference type="Proteomes" id="UP000814353"/>
    </source>
</evidence>
<keyword evidence="4" id="KW-0808">Transferase</keyword>
<dbReference type="Gene3D" id="3.40.50.2000">
    <property type="entry name" value="Glycogen Phosphorylase B"/>
    <property type="match status" value="3"/>
</dbReference>
<evidence type="ECO:0000313" key="4">
    <source>
        <dbReference type="EMBL" id="MBA2778989.1"/>
    </source>
</evidence>
<dbReference type="RefSeq" id="WP_181514467.1">
    <property type="nucleotide sequence ID" value="NZ_JABFUB010000014.1"/>
</dbReference>
<reference evidence="4 6" key="2">
    <citation type="submission" date="2020-07" db="EMBL/GenBank/DDBJ databases">
        <title>Identification of Halomonas strains.</title>
        <authorList>
            <person name="Xiao Z."/>
            <person name="Shen J."/>
        </authorList>
    </citation>
    <scope>NUCLEOTIDE SEQUENCE [LARGE SCALE GENOMIC DNA]</scope>
    <source>
        <strain evidence="4 6">DSM 17331</strain>
    </source>
</reference>
<dbReference type="Gene3D" id="3.40.50.150">
    <property type="entry name" value="Vaccinia Virus protein VP39"/>
    <property type="match status" value="1"/>
</dbReference>
<dbReference type="Pfam" id="PF13692">
    <property type="entry name" value="Glyco_trans_1_4"/>
    <property type="match status" value="1"/>
</dbReference>
<feature type="domain" description="Methyltransferase FkbM" evidence="3">
    <location>
        <begin position="29"/>
        <end position="190"/>
    </location>
</feature>
<evidence type="ECO:0000256" key="1">
    <source>
        <dbReference type="SAM" id="Coils"/>
    </source>
</evidence>
<keyword evidence="7" id="KW-1185">Reference proteome</keyword>
<dbReference type="EMBL" id="JACEFT010000008">
    <property type="protein sequence ID" value="MBA2778989.1"/>
    <property type="molecule type" value="Genomic_DNA"/>
</dbReference>
<reference evidence="5 7" key="1">
    <citation type="submission" date="2020-05" db="EMBL/GenBank/DDBJ databases">
        <title>Comparative genomic analysis of denitrifying bacteria from Halomonas genus.</title>
        <authorList>
            <person name="Wang L."/>
            <person name="Shao Z."/>
        </authorList>
    </citation>
    <scope>NUCLEOTIDE SEQUENCE [LARGE SCALE GENOMIC DNA]</scope>
    <source>
        <strain evidence="5 7">DSM 17331</strain>
    </source>
</reference>
<dbReference type="InterPro" id="IPR001296">
    <property type="entry name" value="Glyco_trans_1"/>
</dbReference>
<dbReference type="PANTHER" id="PTHR46656">
    <property type="entry name" value="PUTATIVE-RELATED"/>
    <property type="match status" value="1"/>
</dbReference>
<dbReference type="GO" id="GO:0016757">
    <property type="term" value="F:glycosyltransferase activity"/>
    <property type="evidence" value="ECO:0007669"/>
    <property type="project" value="InterPro"/>
</dbReference>
<proteinExistence type="predicted"/>
<dbReference type="Pfam" id="PF05050">
    <property type="entry name" value="Methyltransf_21"/>
    <property type="match status" value="1"/>
</dbReference>
<dbReference type="GO" id="GO:0008168">
    <property type="term" value="F:methyltransferase activity"/>
    <property type="evidence" value="ECO:0007669"/>
    <property type="project" value="UniProtKB-KW"/>
</dbReference>
<dbReference type="Proteomes" id="UP000518091">
    <property type="component" value="Unassembled WGS sequence"/>
</dbReference>
<dbReference type="EMBL" id="JABFUB010000014">
    <property type="protein sequence ID" value="MCG6662916.1"/>
    <property type="molecule type" value="Genomic_DNA"/>
</dbReference>
<keyword evidence="1" id="KW-0175">Coiled coil</keyword>
<dbReference type="Proteomes" id="UP000814353">
    <property type="component" value="Unassembled WGS sequence"/>
</dbReference>
<organism evidence="4 6">
    <name type="scientific">Billgrantia kenyensis</name>
    <dbReference type="NCBI Taxonomy" id="321266"/>
    <lineage>
        <taxon>Bacteria</taxon>
        <taxon>Pseudomonadati</taxon>
        <taxon>Pseudomonadota</taxon>
        <taxon>Gammaproteobacteria</taxon>
        <taxon>Oceanospirillales</taxon>
        <taxon>Halomonadaceae</taxon>
        <taxon>Billgrantia</taxon>
    </lineage>
</organism>
<comment type="caution">
    <text evidence="4">The sequence shown here is derived from an EMBL/GenBank/DDBJ whole genome shotgun (WGS) entry which is preliminary data.</text>
</comment>
<dbReference type="AlphaFoldDB" id="A0A7W0ADT9"/>
<evidence type="ECO:0000259" key="3">
    <source>
        <dbReference type="Pfam" id="PF05050"/>
    </source>
</evidence>
<dbReference type="SUPFAM" id="SSF53335">
    <property type="entry name" value="S-adenosyl-L-methionine-dependent methyltransferases"/>
    <property type="match status" value="1"/>
</dbReference>
<gene>
    <name evidence="4" type="ORF">H1D44_08755</name>
    <name evidence="5" type="ORF">HOP48_15355</name>
</gene>
<dbReference type="SUPFAM" id="SSF53756">
    <property type="entry name" value="UDP-Glycosyltransferase/glycogen phosphorylase"/>
    <property type="match status" value="2"/>
</dbReference>
<evidence type="ECO:0000313" key="5">
    <source>
        <dbReference type="EMBL" id="MCG6662916.1"/>
    </source>
</evidence>
<name>A0A7W0ADT9_9GAMM</name>
<evidence type="ECO:0000259" key="2">
    <source>
        <dbReference type="Pfam" id="PF00534"/>
    </source>
</evidence>
<feature type="coiled-coil region" evidence="1">
    <location>
        <begin position="716"/>
        <end position="743"/>
    </location>
</feature>
<keyword evidence="4" id="KW-0489">Methyltransferase</keyword>
<dbReference type="PANTHER" id="PTHR46656:SF3">
    <property type="entry name" value="PUTATIVE-RELATED"/>
    <property type="match status" value="1"/>
</dbReference>
<sequence>MSFVSYAQNFEDVMLWRALKEINNGFYIDIGAWSPDIDSVTRAFYEKGWHGINIEPNRDFYLEYCSKRDRDINLNLAISDSEDEADFFIVSNPGLSSLSENVAKSHIKDGWDVKSEKVKVVTLNKIFEEYVRDRAVHFLKVDVEGLEEKVLIGNDWHKNRPWILLVEATRPMSQVEAYSHWEPLLLKSNYLFAYADGLNRFYIAKEHSALLDSFDYPPNVFDDFVLHHHAQAVYRAEQVEQKYALLEADHTKLKSETTRLNIELKSIYESKSWRITAPLRHFFNLARNVKKNIRNKLIYMTGGGMRYLSRIKHLKKLILLLVDRSPSLKRRLQRLMAQSTVASNLPIRGYARDEDFQDFLKPKAAEVKIKSLRLRDEHFSREEIASSLSLLSIDGHFSGSYSLASVNRNIVKRLKNNNSINIEISISPREGEKVNWIRDTPGGGEESNFLSKLIVNSGISSDGYSNKICLYHHYPIVEDVDPANGLPVALFFWEESRVPEDIIETLNSNYRGVIVTAWFVKKVLMDSGCILPVQVVSLPLIDNTLSSRSDRNFLERAQRKKELRLLHVSSCFPRKGVDVLLEAFNILASEISQVSLTIKTFPNPHNRINDWVDELVIEENRSRLKIIFEDYDTGMMTRLYKDSDIVVLPTRGEGLNMPAIEAAEFCRPVVVTGYGAHTDFAQDDNSWWIPYRFSQAQSHFSNSLSVWVDPSAHSLAARLKELCQKLLNDNDEVYEKTKRLKEKINGQFFSDTSNYSFLTALARLQRFNSVNHKNTDKLSIGIVTTWAEACGVAEYTRQLVENLSNSDCNIQVLAPKGRVDLENIQGSDDTPWHEAWDMGYSPDLSRIDLVDIVWLQHHFAFYGLDENLYRNLVALRSRDKLVYITLHTTRVMLGFTREAQEITSNCLSLFDRVFVHTVDDLNNLKRIGVVDNVTLMPQGVQESKFLLQEKKNERSNEEVFIVGCFGFLLEHKGVYQLITAFDDFLKNQKNAELYRLRLVTSVRGDNQSIKEFERCTRLVASLNREEHIEWHTDYLPIDEVEILLGGCDLLVLPYQFTQESSSAAVRTAIACCKNVATTPAPIFEEVRGITFSIDGFESKDIKKILEEAIDGFDVSTKSKVHENREKWILDRQWSKVAKTYSKIFRSAAMDAKFSEVTC</sequence>
<dbReference type="CDD" id="cd03801">
    <property type="entry name" value="GT4_PimA-like"/>
    <property type="match status" value="1"/>
</dbReference>
<dbReference type="NCBIfam" id="TIGR01444">
    <property type="entry name" value="fkbM_fam"/>
    <property type="match status" value="1"/>
</dbReference>
<feature type="domain" description="Glycosyl transferase family 1" evidence="2">
    <location>
        <begin position="949"/>
        <end position="1086"/>
    </location>
</feature>
<accession>A0A7W0ADT9</accession>
<dbReference type="InterPro" id="IPR029063">
    <property type="entry name" value="SAM-dependent_MTases_sf"/>
</dbReference>
<evidence type="ECO:0000313" key="6">
    <source>
        <dbReference type="Proteomes" id="UP000518091"/>
    </source>
</evidence>
<protein>
    <submittedName>
        <fullName evidence="4">FkbM family methyltransferase</fullName>
    </submittedName>
</protein>
<dbReference type="InterPro" id="IPR006342">
    <property type="entry name" value="FkbM_mtfrase"/>
</dbReference>
<dbReference type="Pfam" id="PF00534">
    <property type="entry name" value="Glycos_transf_1"/>
    <property type="match status" value="1"/>
</dbReference>